<protein>
    <submittedName>
        <fullName evidence="2">Uncharacterized protein</fullName>
    </submittedName>
</protein>
<feature type="transmembrane region" description="Helical" evidence="1">
    <location>
        <begin position="98"/>
        <end position="119"/>
    </location>
</feature>
<feature type="transmembrane region" description="Helical" evidence="1">
    <location>
        <begin position="139"/>
        <end position="162"/>
    </location>
</feature>
<dbReference type="AlphaFoldDB" id="A0A1V4A4Z6"/>
<keyword evidence="3" id="KW-1185">Reference proteome</keyword>
<evidence type="ECO:0000313" key="2">
    <source>
        <dbReference type="EMBL" id="OON76191.1"/>
    </source>
</evidence>
<name>A0A1V4A4Z6_9ACTN</name>
<gene>
    <name evidence="2" type="ORF">B1H18_21450</name>
</gene>
<dbReference type="EMBL" id="MVFC01000019">
    <property type="protein sequence ID" value="OON76191.1"/>
    <property type="molecule type" value="Genomic_DNA"/>
</dbReference>
<keyword evidence="1" id="KW-0472">Membrane</keyword>
<dbReference type="Proteomes" id="UP000190539">
    <property type="component" value="Unassembled WGS sequence"/>
</dbReference>
<feature type="transmembrane region" description="Helical" evidence="1">
    <location>
        <begin position="57"/>
        <end position="78"/>
    </location>
</feature>
<accession>A0A1V4A4Z6</accession>
<evidence type="ECO:0000256" key="1">
    <source>
        <dbReference type="SAM" id="Phobius"/>
    </source>
</evidence>
<keyword evidence="1" id="KW-1133">Transmembrane helix</keyword>
<feature type="transmembrane region" description="Helical" evidence="1">
    <location>
        <begin position="25"/>
        <end position="45"/>
    </location>
</feature>
<reference evidence="2 3" key="1">
    <citation type="submission" date="2017-02" db="EMBL/GenBank/DDBJ databases">
        <title>Draft Genome Sequence of Streptomyces tsukubaensis F601, a Producer of the immunosuppressant tacrolimus FK506.</title>
        <authorList>
            <person name="Zong G."/>
            <person name="Zhong C."/>
            <person name="Fu J."/>
            <person name="Qin R."/>
            <person name="Cao G."/>
        </authorList>
    </citation>
    <scope>NUCLEOTIDE SEQUENCE [LARGE SCALE GENOMIC DNA]</scope>
    <source>
        <strain evidence="2 3">F601</strain>
    </source>
</reference>
<dbReference type="STRING" id="83656.B1H18_21450"/>
<keyword evidence="1" id="KW-0812">Transmembrane</keyword>
<dbReference type="RefSeq" id="WP_370623011.1">
    <property type="nucleotide sequence ID" value="NZ_CP045178.1"/>
</dbReference>
<organism evidence="2 3">
    <name type="scientific">Streptomyces tsukubensis</name>
    <dbReference type="NCBI Taxonomy" id="83656"/>
    <lineage>
        <taxon>Bacteria</taxon>
        <taxon>Bacillati</taxon>
        <taxon>Actinomycetota</taxon>
        <taxon>Actinomycetes</taxon>
        <taxon>Kitasatosporales</taxon>
        <taxon>Streptomycetaceae</taxon>
        <taxon>Streptomyces</taxon>
    </lineage>
</organism>
<proteinExistence type="predicted"/>
<sequence>MGHPPHLRSALVNHTPGEKGFRARYGASPVHLLLVLCSFALTVYAGMRLLKGDTLGVVVWFVGAALLHDLVLLPLYTVTDKVLAAVPGLRRASGAAPWINYVRVPAFVALLLLLVWYPLVLRRVPAYPGYTGLPDDVFLGRWLLITAALFALSAVCLLIALLRRGRAVDDGGPSPSRRPDGPSGAAE</sequence>
<evidence type="ECO:0000313" key="3">
    <source>
        <dbReference type="Proteomes" id="UP000190539"/>
    </source>
</evidence>
<comment type="caution">
    <text evidence="2">The sequence shown here is derived from an EMBL/GenBank/DDBJ whole genome shotgun (WGS) entry which is preliminary data.</text>
</comment>